<accession>A0ABR3HJA6</accession>
<feature type="domain" description="FP protein C-terminal" evidence="3">
    <location>
        <begin position="242"/>
        <end position="294"/>
    </location>
</feature>
<feature type="coiled-coil region" evidence="1">
    <location>
        <begin position="93"/>
        <end position="127"/>
    </location>
</feature>
<comment type="caution">
    <text evidence="4">The sequence shown here is derived from an EMBL/GenBank/DDBJ whole genome shotgun (WGS) entry which is preliminary data.</text>
</comment>
<evidence type="ECO:0000256" key="1">
    <source>
        <dbReference type="SAM" id="Coils"/>
    </source>
</evidence>
<keyword evidence="5" id="KW-1185">Reference proteome</keyword>
<evidence type="ECO:0000313" key="5">
    <source>
        <dbReference type="Proteomes" id="UP001549920"/>
    </source>
</evidence>
<protein>
    <recommendedName>
        <fullName evidence="3">FP protein C-terminal domain-containing protein</fullName>
    </recommendedName>
</protein>
<organism evidence="4 5">
    <name type="scientific">Loxostege sticticalis</name>
    <name type="common">Beet webworm moth</name>
    <dbReference type="NCBI Taxonomy" id="481309"/>
    <lineage>
        <taxon>Eukaryota</taxon>
        <taxon>Metazoa</taxon>
        <taxon>Ecdysozoa</taxon>
        <taxon>Arthropoda</taxon>
        <taxon>Hexapoda</taxon>
        <taxon>Insecta</taxon>
        <taxon>Pterygota</taxon>
        <taxon>Neoptera</taxon>
        <taxon>Endopterygota</taxon>
        <taxon>Lepidoptera</taxon>
        <taxon>Glossata</taxon>
        <taxon>Ditrysia</taxon>
        <taxon>Pyraloidea</taxon>
        <taxon>Crambidae</taxon>
        <taxon>Pyraustinae</taxon>
        <taxon>Loxostege</taxon>
    </lineage>
</organism>
<evidence type="ECO:0000259" key="3">
    <source>
        <dbReference type="Pfam" id="PF25298"/>
    </source>
</evidence>
<dbReference type="Proteomes" id="UP001549920">
    <property type="component" value="Unassembled WGS sequence"/>
</dbReference>
<sequence>MPLENLDKTHSEPNLSMADDDTHRDFVSMRNKRKRCDELSDLREEMKELFADWSERQNELFTNWSERQSEQLKKLFPILTNIQSANASIENSIAFLAEQNTEFNKRIEQLEIELKKKNEYIAIIEDRLEGVQRNSRKTCLEIKNVPTDAQVSRDELINMMSTLANTLNTNFKKDDIKDIYKTKGTSERKSVIVELNSTIARDEILKSAKTYNLRNKTNKLTAKHLGIKKSPDTPIFIGENLTPKASRLFFLARDLKKTKGYIFCWTSYGRVFVRKDEKSPIIQIHSEAQIQKLVSD</sequence>
<feature type="compositionally biased region" description="Basic and acidic residues" evidence="2">
    <location>
        <begin position="1"/>
        <end position="11"/>
    </location>
</feature>
<dbReference type="EMBL" id="JBEUOH010000018">
    <property type="protein sequence ID" value="KAL0870387.1"/>
    <property type="molecule type" value="Genomic_DNA"/>
</dbReference>
<gene>
    <name evidence="4" type="ORF">ABMA27_005397</name>
</gene>
<dbReference type="Pfam" id="PF25298">
    <property type="entry name" value="Baculo_FP_2nd"/>
    <property type="match status" value="1"/>
</dbReference>
<evidence type="ECO:0000313" key="4">
    <source>
        <dbReference type="EMBL" id="KAL0870387.1"/>
    </source>
</evidence>
<feature type="region of interest" description="Disordered" evidence="2">
    <location>
        <begin position="1"/>
        <end position="23"/>
    </location>
</feature>
<evidence type="ECO:0000256" key="2">
    <source>
        <dbReference type="SAM" id="MobiDB-lite"/>
    </source>
</evidence>
<dbReference type="InterPro" id="IPR057251">
    <property type="entry name" value="FP_C"/>
</dbReference>
<proteinExistence type="predicted"/>
<keyword evidence="1" id="KW-0175">Coiled coil</keyword>
<reference evidence="4 5" key="1">
    <citation type="submission" date="2024-06" db="EMBL/GenBank/DDBJ databases">
        <title>A chromosome-level genome assembly of beet webworm, Loxostege sticticalis.</title>
        <authorList>
            <person name="Zhang Y."/>
        </authorList>
    </citation>
    <scope>NUCLEOTIDE SEQUENCE [LARGE SCALE GENOMIC DNA]</scope>
    <source>
        <strain evidence="4">AQ026</strain>
        <tissue evidence="4">Whole body</tissue>
    </source>
</reference>
<name>A0ABR3HJA6_LOXSC</name>